<dbReference type="EMBL" id="NQVE01000122">
    <property type="protein sequence ID" value="RAL46458.1"/>
    <property type="molecule type" value="Genomic_DNA"/>
</dbReference>
<organism evidence="2 3">
    <name type="scientific">Cuscuta australis</name>
    <dbReference type="NCBI Taxonomy" id="267555"/>
    <lineage>
        <taxon>Eukaryota</taxon>
        <taxon>Viridiplantae</taxon>
        <taxon>Streptophyta</taxon>
        <taxon>Embryophyta</taxon>
        <taxon>Tracheophyta</taxon>
        <taxon>Spermatophyta</taxon>
        <taxon>Magnoliopsida</taxon>
        <taxon>eudicotyledons</taxon>
        <taxon>Gunneridae</taxon>
        <taxon>Pentapetalae</taxon>
        <taxon>asterids</taxon>
        <taxon>lamiids</taxon>
        <taxon>Solanales</taxon>
        <taxon>Convolvulaceae</taxon>
        <taxon>Cuscuteae</taxon>
        <taxon>Cuscuta</taxon>
        <taxon>Cuscuta subgen. Grammica</taxon>
        <taxon>Cuscuta sect. Cleistogrammica</taxon>
    </lineage>
</organism>
<gene>
    <name evidence="2" type="ORF">DM860_004737</name>
</gene>
<protein>
    <submittedName>
        <fullName evidence="2">Uncharacterized protein</fullName>
    </submittedName>
</protein>
<keyword evidence="1" id="KW-0812">Transmembrane</keyword>
<comment type="caution">
    <text evidence="2">The sequence shown here is derived from an EMBL/GenBank/DDBJ whole genome shotgun (WGS) entry which is preliminary data.</text>
</comment>
<dbReference type="PANTHER" id="PTHR36408:SF1">
    <property type="entry name" value="TRANSMEMBRANE PROTEIN"/>
    <property type="match status" value="1"/>
</dbReference>
<dbReference type="PANTHER" id="PTHR36408">
    <property type="entry name" value="TRANSMEMBRANE PROTEIN"/>
    <property type="match status" value="1"/>
</dbReference>
<proteinExistence type="predicted"/>
<keyword evidence="3" id="KW-1185">Reference proteome</keyword>
<evidence type="ECO:0000256" key="1">
    <source>
        <dbReference type="SAM" id="Phobius"/>
    </source>
</evidence>
<evidence type="ECO:0000313" key="3">
    <source>
        <dbReference type="Proteomes" id="UP000249390"/>
    </source>
</evidence>
<sequence>MSQNLLTPYHCRIGGFICCCRRTRPQNSRNVISLFPKPFTLQVQAAPRTHFSGRDFLRTRQSYAVRAAGFELEEPGENLPHKGFNFDALLSVLEFLCLAVSAAVPIAVGVRWWVSRQQSWVGFRLLVGQCAVLAGGMLIGAVIRRRQWRRVCKVEVVSRSGKGYQGVNLVERIEKLEEDSRSSKRIVQALSRQLEKLGTRFQIKMRNFKDTIAQTAALAQRNSEATRSLAVEGEILERELLEIQRVLLAMQDQQQKQLELILAIGRTVKLWDNLDSPSQDLCRDDGAPNTTASSAVV</sequence>
<reference evidence="2 3" key="1">
    <citation type="submission" date="2018-06" db="EMBL/GenBank/DDBJ databases">
        <title>The Genome of Cuscuta australis (Dodder) Provides Insight into the Evolution of Plant Parasitism.</title>
        <authorList>
            <person name="Liu H."/>
        </authorList>
    </citation>
    <scope>NUCLEOTIDE SEQUENCE [LARGE SCALE GENOMIC DNA]</scope>
    <source>
        <strain evidence="3">cv. Yunnan</strain>
        <tissue evidence="2">Vines</tissue>
    </source>
</reference>
<dbReference type="Proteomes" id="UP000249390">
    <property type="component" value="Unassembled WGS sequence"/>
</dbReference>
<keyword evidence="1" id="KW-0472">Membrane</keyword>
<accession>A0A328DP72</accession>
<dbReference type="AlphaFoldDB" id="A0A328DP72"/>
<dbReference type="GO" id="GO:0009941">
    <property type="term" value="C:chloroplast envelope"/>
    <property type="evidence" value="ECO:0007669"/>
    <property type="project" value="TreeGrafter"/>
</dbReference>
<name>A0A328DP72_9ASTE</name>
<feature type="transmembrane region" description="Helical" evidence="1">
    <location>
        <begin position="88"/>
        <end position="114"/>
    </location>
</feature>
<evidence type="ECO:0000313" key="2">
    <source>
        <dbReference type="EMBL" id="RAL46458.1"/>
    </source>
</evidence>
<feature type="transmembrane region" description="Helical" evidence="1">
    <location>
        <begin position="120"/>
        <end position="143"/>
    </location>
</feature>
<keyword evidence="1" id="KW-1133">Transmembrane helix</keyword>